<dbReference type="RefSeq" id="XP_024722280.1">
    <property type="nucleotide sequence ID" value="XM_024864643.1"/>
</dbReference>
<sequence>MAQTQTNTSRPIHPLALSLEACKTDDVSLIAQAVLIASSPESRNTVQEVIQNGLRRSVARSATRVLSYLLDQGADISTITAGTIMSKDELVKPSREVLEILIAHGWDIDSRGADSTNWPLPWYVIRYPDLLVWCLANGASVDLPGDIPPVLEIAAAEGTVVSFELLRARGASLGRRTLHRAVEQAAIYAPADDNSVLTALFEQRMDMVRHLVDIVGLDVNAEELCPGKFCRTPLCYVACRNDGKDARELIWFLLDRGADPNSVGPLVGNIRAPSAQHAQSSRNTRFQEAVKEWQARQHDNTAR</sequence>
<accession>A0A2T3B5T9</accession>
<dbReference type="SUPFAM" id="SSF48403">
    <property type="entry name" value="Ankyrin repeat"/>
    <property type="match status" value="1"/>
</dbReference>
<gene>
    <name evidence="1" type="ORF">M430DRAFT_221429</name>
</gene>
<dbReference type="Proteomes" id="UP000241818">
    <property type="component" value="Unassembled WGS sequence"/>
</dbReference>
<evidence type="ECO:0000313" key="1">
    <source>
        <dbReference type="EMBL" id="PSS22125.1"/>
    </source>
</evidence>
<keyword evidence="2" id="KW-1185">Reference proteome</keyword>
<evidence type="ECO:0008006" key="3">
    <source>
        <dbReference type="Google" id="ProtNLM"/>
    </source>
</evidence>
<name>A0A2T3B5T9_AMORE</name>
<proteinExistence type="predicted"/>
<dbReference type="InterPro" id="IPR036770">
    <property type="entry name" value="Ankyrin_rpt-contain_sf"/>
</dbReference>
<dbReference type="EMBL" id="KZ679009">
    <property type="protein sequence ID" value="PSS22125.1"/>
    <property type="molecule type" value="Genomic_DNA"/>
</dbReference>
<protein>
    <recommendedName>
        <fullName evidence="3">Ankyrin repeat protein</fullName>
    </recommendedName>
</protein>
<reference evidence="1 2" key="1">
    <citation type="journal article" date="2018" name="New Phytol.">
        <title>Comparative genomics and transcriptomics depict ericoid mycorrhizal fungi as versatile saprotrophs and plant mutualists.</title>
        <authorList>
            <person name="Martino E."/>
            <person name="Morin E."/>
            <person name="Grelet G.A."/>
            <person name="Kuo A."/>
            <person name="Kohler A."/>
            <person name="Daghino S."/>
            <person name="Barry K.W."/>
            <person name="Cichocki N."/>
            <person name="Clum A."/>
            <person name="Dockter R.B."/>
            <person name="Hainaut M."/>
            <person name="Kuo R.C."/>
            <person name="LaButti K."/>
            <person name="Lindahl B.D."/>
            <person name="Lindquist E.A."/>
            <person name="Lipzen A."/>
            <person name="Khouja H.R."/>
            <person name="Magnuson J."/>
            <person name="Murat C."/>
            <person name="Ohm R.A."/>
            <person name="Singer S.W."/>
            <person name="Spatafora J.W."/>
            <person name="Wang M."/>
            <person name="Veneault-Fourrey C."/>
            <person name="Henrissat B."/>
            <person name="Grigoriev I.V."/>
            <person name="Martin F.M."/>
            <person name="Perotto S."/>
        </authorList>
    </citation>
    <scope>NUCLEOTIDE SEQUENCE [LARGE SCALE GENOMIC DNA]</scope>
    <source>
        <strain evidence="1 2">ATCC 22711</strain>
    </source>
</reference>
<dbReference type="InParanoid" id="A0A2T3B5T9"/>
<organism evidence="1 2">
    <name type="scientific">Amorphotheca resinae ATCC 22711</name>
    <dbReference type="NCBI Taxonomy" id="857342"/>
    <lineage>
        <taxon>Eukaryota</taxon>
        <taxon>Fungi</taxon>
        <taxon>Dikarya</taxon>
        <taxon>Ascomycota</taxon>
        <taxon>Pezizomycotina</taxon>
        <taxon>Leotiomycetes</taxon>
        <taxon>Helotiales</taxon>
        <taxon>Amorphothecaceae</taxon>
        <taxon>Amorphotheca</taxon>
    </lineage>
</organism>
<dbReference type="GeneID" id="36572724"/>
<dbReference type="OrthoDB" id="426293at2759"/>
<dbReference type="Gene3D" id="1.25.40.20">
    <property type="entry name" value="Ankyrin repeat-containing domain"/>
    <property type="match status" value="1"/>
</dbReference>
<evidence type="ECO:0000313" key="2">
    <source>
        <dbReference type="Proteomes" id="UP000241818"/>
    </source>
</evidence>
<dbReference type="STRING" id="857342.A0A2T3B5T9"/>
<dbReference type="AlphaFoldDB" id="A0A2T3B5T9"/>